<dbReference type="GO" id="GO:0005524">
    <property type="term" value="F:ATP binding"/>
    <property type="evidence" value="ECO:0007669"/>
    <property type="project" value="UniProtKB-UniRule"/>
</dbReference>
<name>A0A0A7FXC7_9CLOT</name>
<comment type="similarity">
    <text evidence="1">Belongs to the EutP/PduV family.</text>
</comment>
<dbReference type="Proteomes" id="UP000030635">
    <property type="component" value="Chromosome"/>
</dbReference>
<dbReference type="Gene3D" id="3.40.50.300">
    <property type="entry name" value="P-loop containing nucleotide triphosphate hydrolases"/>
    <property type="match status" value="1"/>
</dbReference>
<dbReference type="AlphaFoldDB" id="A0A0A7FXC7"/>
<gene>
    <name evidence="2" type="ORF">U729_815</name>
</gene>
<dbReference type="PANTHER" id="PTHR40453:SF1">
    <property type="entry name" value="PROTEIN YOEF"/>
    <property type="match status" value="1"/>
</dbReference>
<dbReference type="GO" id="GO:0006576">
    <property type="term" value="P:biogenic amine metabolic process"/>
    <property type="evidence" value="ECO:0007669"/>
    <property type="project" value="InterPro"/>
</dbReference>
<dbReference type="CDD" id="cd00882">
    <property type="entry name" value="Ras_like_GTPase"/>
    <property type="match status" value="1"/>
</dbReference>
<dbReference type="HOGENOM" id="CLU_113298_1_0_9"/>
<dbReference type="eggNOG" id="COG4917">
    <property type="taxonomic scope" value="Bacteria"/>
</dbReference>
<sequence length="144" mass="16686">MRKKRIMVVGRRNSGKTTIVNYLNDYDGPLKRTADVIYGENTMDIPSSYLESAWMYKHIIALAQDAKKIVYVLDSKNSNEIISDGFAKLFNIEVIGVINKVSSNYQNIEKCKEQLKRIGIIEPYFLIRENSEVDMQKLKEYLLK</sequence>
<proteinExistence type="inferred from homology"/>
<dbReference type="PANTHER" id="PTHR40453">
    <property type="entry name" value="PROTEIN YOEF"/>
    <property type="match status" value="1"/>
</dbReference>
<keyword evidence="1" id="KW-0547">Nucleotide-binding</keyword>
<evidence type="ECO:0000256" key="1">
    <source>
        <dbReference type="PIRNR" id="PIRNR036409"/>
    </source>
</evidence>
<accession>A0A0A7FXC7</accession>
<dbReference type="PIRSF" id="PIRSF036409">
    <property type="entry name" value="EutP_PduV"/>
    <property type="match status" value="1"/>
</dbReference>
<dbReference type="Pfam" id="PF10662">
    <property type="entry name" value="PduV-EutP"/>
    <property type="match status" value="1"/>
</dbReference>
<reference evidence="2 3" key="1">
    <citation type="journal article" date="2015" name="Infect. Genet. Evol.">
        <title>Genomic sequences of six botulinum neurotoxin-producing strains representing three clostridial species illustrate the mobility and diversity of botulinum neurotoxin genes.</title>
        <authorList>
            <person name="Smith T.J."/>
            <person name="Hill K.K."/>
            <person name="Xie G."/>
            <person name="Foley B.T."/>
            <person name="Williamson C.H."/>
            <person name="Foster J.T."/>
            <person name="Johnson S.L."/>
            <person name="Chertkov O."/>
            <person name="Teshima H."/>
            <person name="Gibbons H.S."/>
            <person name="Johnsky L.A."/>
            <person name="Karavis M.A."/>
            <person name="Smith L.A."/>
        </authorList>
    </citation>
    <scope>NUCLEOTIDE SEQUENCE [LARGE SCALE GENOMIC DNA]</scope>
    <source>
        <strain evidence="2 3">Sullivan</strain>
    </source>
</reference>
<dbReference type="EMBL" id="CP006905">
    <property type="protein sequence ID" value="AIY84228.1"/>
    <property type="molecule type" value="Genomic_DNA"/>
</dbReference>
<dbReference type="KEGG" id="cbv:U729_815"/>
<dbReference type="STRING" id="1561.NPD11_2176"/>
<evidence type="ECO:0000313" key="2">
    <source>
        <dbReference type="EMBL" id="AIY84228.1"/>
    </source>
</evidence>
<dbReference type="OrthoDB" id="6179at2"/>
<dbReference type="InterPro" id="IPR012381">
    <property type="entry name" value="EutP_PduV"/>
</dbReference>
<evidence type="ECO:0000313" key="3">
    <source>
        <dbReference type="Proteomes" id="UP000030635"/>
    </source>
</evidence>
<organism evidence="2 3">
    <name type="scientific">Clostridium baratii str. Sullivan</name>
    <dbReference type="NCBI Taxonomy" id="1415775"/>
    <lineage>
        <taxon>Bacteria</taxon>
        <taxon>Bacillati</taxon>
        <taxon>Bacillota</taxon>
        <taxon>Clostridia</taxon>
        <taxon>Eubacteriales</taxon>
        <taxon>Clostridiaceae</taxon>
        <taxon>Clostridium</taxon>
    </lineage>
</organism>
<protein>
    <submittedName>
        <fullName evidence="2">Ethanolamine utilization-propanediol utilization family protein</fullName>
    </submittedName>
</protein>
<keyword evidence="3" id="KW-1185">Reference proteome</keyword>
<dbReference type="SUPFAM" id="SSF52540">
    <property type="entry name" value="P-loop containing nucleoside triphosphate hydrolases"/>
    <property type="match status" value="1"/>
</dbReference>
<dbReference type="RefSeq" id="WP_039311901.1">
    <property type="nucleotide sequence ID" value="NZ_CP006905.1"/>
</dbReference>
<dbReference type="InterPro" id="IPR027417">
    <property type="entry name" value="P-loop_NTPase"/>
</dbReference>